<evidence type="ECO:0000313" key="2">
    <source>
        <dbReference type="Proteomes" id="UP000830583"/>
    </source>
</evidence>
<organism evidence="1 2">
    <name type="scientific">Flavobacterium azooxidireducens</name>
    <dbReference type="NCBI Taxonomy" id="1871076"/>
    <lineage>
        <taxon>Bacteria</taxon>
        <taxon>Pseudomonadati</taxon>
        <taxon>Bacteroidota</taxon>
        <taxon>Flavobacteriia</taxon>
        <taxon>Flavobacteriales</taxon>
        <taxon>Flavobacteriaceae</taxon>
        <taxon>Flavobacterium</taxon>
    </lineage>
</organism>
<accession>A0ABY4KBY9</accession>
<sequence length="280" mass="33322">MKNFANQLFLQLDLQLTKILPLVEEDPIQNCSLAINILMEGYEKLRTSYINHTTSQEEEIDFFKNWKPKLTSQIIYFNEMFNIECNKPVASEKTIRKYYNTQLKKREQFFIDNAEFYRYYRKGNQYLDDKYFLRNQQDSKLVMDSFYFQIDKLFATSHDYKVAQILSNEKLQIYLIAKLKSSTESKAFHQEKVLKWTGSKVGIIELIYALHTEGVFNHGAADIGEIVQGFSRTFDIDLGQFHRTFYEITNRKSERTKFITSLRENLLNRMNNSDEHQRLP</sequence>
<reference evidence="1" key="1">
    <citation type="submission" date="2022-04" db="EMBL/GenBank/DDBJ databases">
        <title>Consumption of N2O by Flavobacterium azooxidireducens sp. nov. isolated from Decomposing Leaf Litter of Phragmites australis (Cav.).</title>
        <authorList>
            <person name="Behrendt U."/>
            <person name="Spanner T."/>
            <person name="Augustin J."/>
            <person name="Horn M.A."/>
            <person name="Kolb S."/>
            <person name="Ulrich A."/>
        </authorList>
    </citation>
    <scope>NUCLEOTIDE SEQUENCE</scope>
    <source>
        <strain evidence="1">IGB 4-14</strain>
    </source>
</reference>
<dbReference type="Pfam" id="PF09357">
    <property type="entry name" value="RteC"/>
    <property type="match status" value="1"/>
</dbReference>
<proteinExistence type="predicted"/>
<gene>
    <name evidence="1" type="ORF">M0M57_11815</name>
</gene>
<dbReference type="EMBL" id="CP096205">
    <property type="protein sequence ID" value="UPQ78305.1"/>
    <property type="molecule type" value="Genomic_DNA"/>
</dbReference>
<evidence type="ECO:0000313" key="1">
    <source>
        <dbReference type="EMBL" id="UPQ78305.1"/>
    </source>
</evidence>
<name>A0ABY4KBY9_9FLAO</name>
<dbReference type="InterPro" id="IPR018534">
    <property type="entry name" value="Tet_reg_excision_RteC"/>
</dbReference>
<dbReference type="RefSeq" id="WP_248433232.1">
    <property type="nucleotide sequence ID" value="NZ_CP096205.1"/>
</dbReference>
<keyword evidence="2" id="KW-1185">Reference proteome</keyword>
<protein>
    <submittedName>
        <fullName evidence="1">RteC domain-containing protein</fullName>
    </submittedName>
</protein>
<dbReference type="Proteomes" id="UP000830583">
    <property type="component" value="Chromosome"/>
</dbReference>